<organism evidence="1 2">
    <name type="scientific">Candidatus Roizmanbacteria bacterium CG11_big_fil_rev_8_21_14_0_20_35_14</name>
    <dbReference type="NCBI Taxonomy" id="1974855"/>
    <lineage>
        <taxon>Bacteria</taxon>
        <taxon>Candidatus Roizmaniibacteriota</taxon>
    </lineage>
</organism>
<dbReference type="Proteomes" id="UP000229570">
    <property type="component" value="Unassembled WGS sequence"/>
</dbReference>
<reference evidence="1 2" key="1">
    <citation type="submission" date="2017-09" db="EMBL/GenBank/DDBJ databases">
        <title>Depth-based differentiation of microbial function through sediment-hosted aquifers and enrichment of novel symbionts in the deep terrestrial subsurface.</title>
        <authorList>
            <person name="Probst A.J."/>
            <person name="Ladd B."/>
            <person name="Jarett J.K."/>
            <person name="Geller-Mcgrath D.E."/>
            <person name="Sieber C.M."/>
            <person name="Emerson J.B."/>
            <person name="Anantharaman K."/>
            <person name="Thomas B.C."/>
            <person name="Malmstrom R."/>
            <person name="Stieglmeier M."/>
            <person name="Klingl A."/>
            <person name="Woyke T."/>
            <person name="Ryan C.M."/>
            <person name="Banfield J.F."/>
        </authorList>
    </citation>
    <scope>NUCLEOTIDE SEQUENCE [LARGE SCALE GENOMIC DNA]</scope>
    <source>
        <strain evidence="1">CG11_big_fil_rev_8_21_14_0_20_35_14</strain>
    </source>
</reference>
<accession>A0A2H0KLB5</accession>
<sequence>MKELRFSEVKDKELRKRRGIGFREIVIEIEAERNLIDVIDHPNKKKYPKQRMFLVKINNYIYILPFIEETEFIFLKTVYKSRKYTKKYEKAKKL</sequence>
<dbReference type="AlphaFoldDB" id="A0A2H0KLB5"/>
<evidence type="ECO:0000313" key="1">
    <source>
        <dbReference type="EMBL" id="PIQ72048.1"/>
    </source>
</evidence>
<gene>
    <name evidence="1" type="ORF">COV86_05115</name>
</gene>
<protein>
    <submittedName>
        <fullName evidence="1">Toxin</fullName>
    </submittedName>
</protein>
<dbReference type="EMBL" id="PCVL01000084">
    <property type="protein sequence ID" value="PIQ72048.1"/>
    <property type="molecule type" value="Genomic_DNA"/>
</dbReference>
<name>A0A2H0KLB5_9BACT</name>
<evidence type="ECO:0000313" key="2">
    <source>
        <dbReference type="Proteomes" id="UP000229570"/>
    </source>
</evidence>
<comment type="caution">
    <text evidence="1">The sequence shown here is derived from an EMBL/GenBank/DDBJ whole genome shotgun (WGS) entry which is preliminary data.</text>
</comment>
<proteinExistence type="predicted"/>